<dbReference type="GO" id="GO:0004300">
    <property type="term" value="F:enoyl-CoA hydratase activity"/>
    <property type="evidence" value="ECO:0007669"/>
    <property type="project" value="UniProtKB-EC"/>
</dbReference>
<dbReference type="CDD" id="cd06558">
    <property type="entry name" value="crotonase-like"/>
    <property type="match status" value="1"/>
</dbReference>
<evidence type="ECO:0000256" key="1">
    <source>
        <dbReference type="ARBA" id="ARBA00005254"/>
    </source>
</evidence>
<dbReference type="NCBIfam" id="NF006100">
    <property type="entry name" value="PRK08252.1"/>
    <property type="match status" value="1"/>
</dbReference>
<dbReference type="PANTHER" id="PTHR11941:SF169">
    <property type="entry name" value="(7AS)-7A-METHYL-1,5-DIOXO-2,3,5,6,7,7A-HEXAHYDRO-1H-INDENE-CARBOXYL-COA HYDROLASE"/>
    <property type="match status" value="1"/>
</dbReference>
<evidence type="ECO:0000256" key="3">
    <source>
        <dbReference type="ARBA" id="ARBA00023098"/>
    </source>
</evidence>
<dbReference type="GO" id="GO:0006635">
    <property type="term" value="P:fatty acid beta-oxidation"/>
    <property type="evidence" value="ECO:0007669"/>
    <property type="project" value="TreeGrafter"/>
</dbReference>
<reference evidence="8" key="1">
    <citation type="submission" date="2020-02" db="EMBL/GenBank/DDBJ databases">
        <authorList>
            <person name="Meier V. D."/>
        </authorList>
    </citation>
    <scope>NUCLEOTIDE SEQUENCE</scope>
    <source>
        <strain evidence="8">AVDCRST_MAG38</strain>
    </source>
</reference>
<dbReference type="EC" id="4.2.1.17" evidence="2"/>
<evidence type="ECO:0000256" key="2">
    <source>
        <dbReference type="ARBA" id="ARBA00012076"/>
    </source>
</evidence>
<evidence type="ECO:0000256" key="4">
    <source>
        <dbReference type="ARBA" id="ARBA00023239"/>
    </source>
</evidence>
<comment type="catalytic activity">
    <reaction evidence="6">
        <text>a 4-saturated-(3S)-3-hydroxyacyl-CoA = a (3E)-enoyl-CoA + H2O</text>
        <dbReference type="Rhea" id="RHEA:20724"/>
        <dbReference type="ChEBI" id="CHEBI:15377"/>
        <dbReference type="ChEBI" id="CHEBI:58521"/>
        <dbReference type="ChEBI" id="CHEBI:137480"/>
        <dbReference type="EC" id="4.2.1.17"/>
    </reaction>
</comment>
<organism evidence="8">
    <name type="scientific">uncultured Solirubrobacteraceae bacterium</name>
    <dbReference type="NCBI Taxonomy" id="1162706"/>
    <lineage>
        <taxon>Bacteria</taxon>
        <taxon>Bacillati</taxon>
        <taxon>Actinomycetota</taxon>
        <taxon>Thermoleophilia</taxon>
        <taxon>Solirubrobacterales</taxon>
        <taxon>Solirubrobacteraceae</taxon>
        <taxon>environmental samples</taxon>
    </lineage>
</organism>
<dbReference type="EMBL" id="CADCVJ010000036">
    <property type="protein sequence ID" value="CAA9464715.1"/>
    <property type="molecule type" value="Genomic_DNA"/>
</dbReference>
<dbReference type="AlphaFoldDB" id="A0A6J4R5I9"/>
<dbReference type="Pfam" id="PF00378">
    <property type="entry name" value="ECH_1"/>
    <property type="match status" value="1"/>
</dbReference>
<evidence type="ECO:0000313" key="8">
    <source>
        <dbReference type="EMBL" id="CAA9464715.1"/>
    </source>
</evidence>
<name>A0A6J4R5I9_9ACTN</name>
<comment type="catalytic activity">
    <reaction evidence="5">
        <text>a (3S)-3-hydroxyacyl-CoA = a (2E)-enoyl-CoA + H2O</text>
        <dbReference type="Rhea" id="RHEA:16105"/>
        <dbReference type="ChEBI" id="CHEBI:15377"/>
        <dbReference type="ChEBI" id="CHEBI:57318"/>
        <dbReference type="ChEBI" id="CHEBI:58856"/>
        <dbReference type="EC" id="4.2.1.17"/>
    </reaction>
</comment>
<evidence type="ECO:0000256" key="6">
    <source>
        <dbReference type="ARBA" id="ARBA00023717"/>
    </source>
</evidence>
<dbReference type="FunFam" id="3.90.226.10:FF:000009">
    <property type="entry name" value="Carnitinyl-CoA dehydratase"/>
    <property type="match status" value="1"/>
</dbReference>
<accession>A0A6J4R5I9</accession>
<dbReference type="PANTHER" id="PTHR11941">
    <property type="entry name" value="ENOYL-COA HYDRATASE-RELATED"/>
    <property type="match status" value="1"/>
</dbReference>
<dbReference type="Gene3D" id="1.10.12.10">
    <property type="entry name" value="Lyase 2-enoyl-coa Hydratase, Chain A, domain 2"/>
    <property type="match status" value="1"/>
</dbReference>
<keyword evidence="3" id="KW-0443">Lipid metabolism</keyword>
<dbReference type="InterPro" id="IPR018376">
    <property type="entry name" value="Enoyl-CoA_hyd/isom_CS"/>
</dbReference>
<dbReference type="Gene3D" id="3.90.226.10">
    <property type="entry name" value="2-enoyl-CoA Hydratase, Chain A, domain 1"/>
    <property type="match status" value="1"/>
</dbReference>
<dbReference type="InterPro" id="IPR029045">
    <property type="entry name" value="ClpP/crotonase-like_dom_sf"/>
</dbReference>
<evidence type="ECO:0000256" key="5">
    <source>
        <dbReference type="ARBA" id="ARBA00023709"/>
    </source>
</evidence>
<sequence>MADEVTYALDGHVATLTLNRPEQRNAVSPELTTAMDAALRRFEADDEAWVGVLTGAGPNFCAGADLKALNAGRGAELVTEAGGFGGFVRYPRTKPVIAAVQGFALAGGTELVLACDLVVAGTDAQFGLPEVTRGIVAAAGGLFRLPRAIPPARAMELILTAERLGAEEAARWGMVNHLVEPHEVVDTARALADRICRNAPLAVRESLAIARDALRIDDDEAWARSAEAMQRVRGSADAKEGVRAFVEKRPAEWTGR</sequence>
<proteinExistence type="inferred from homology"/>
<evidence type="ECO:0000256" key="7">
    <source>
        <dbReference type="RuleBase" id="RU003707"/>
    </source>
</evidence>
<dbReference type="SUPFAM" id="SSF52096">
    <property type="entry name" value="ClpP/crotonase"/>
    <property type="match status" value="1"/>
</dbReference>
<dbReference type="InterPro" id="IPR001753">
    <property type="entry name" value="Enoyl-CoA_hydra/iso"/>
</dbReference>
<comment type="similarity">
    <text evidence="1 7">Belongs to the enoyl-CoA hydratase/isomerase family.</text>
</comment>
<dbReference type="InterPro" id="IPR014748">
    <property type="entry name" value="Enoyl-CoA_hydra_C"/>
</dbReference>
<dbReference type="PROSITE" id="PS00166">
    <property type="entry name" value="ENOYL_COA_HYDRATASE"/>
    <property type="match status" value="1"/>
</dbReference>
<gene>
    <name evidence="8" type="ORF">AVDCRST_MAG38-605</name>
</gene>
<keyword evidence="4 8" id="KW-0456">Lyase</keyword>
<protein>
    <recommendedName>
        <fullName evidence="2">enoyl-CoA hydratase</fullName>
        <ecNumber evidence="2">4.2.1.17</ecNumber>
    </recommendedName>
</protein>